<feature type="transmembrane region" description="Helical" evidence="2">
    <location>
        <begin position="356"/>
        <end position="374"/>
    </location>
</feature>
<accession>A0A1B6L6U8</accession>
<dbReference type="GO" id="GO:0015293">
    <property type="term" value="F:symporter activity"/>
    <property type="evidence" value="ECO:0007669"/>
    <property type="project" value="InterPro"/>
</dbReference>
<comment type="similarity">
    <text evidence="1">Belongs to the major facilitator superfamily.</text>
</comment>
<feature type="transmembrane region" description="Helical" evidence="2">
    <location>
        <begin position="394"/>
        <end position="415"/>
    </location>
</feature>
<dbReference type="GO" id="GO:0008643">
    <property type="term" value="P:carbohydrate transport"/>
    <property type="evidence" value="ECO:0007669"/>
    <property type="project" value="InterPro"/>
</dbReference>
<feature type="transmembrane region" description="Helical" evidence="2">
    <location>
        <begin position="545"/>
        <end position="569"/>
    </location>
</feature>
<dbReference type="PANTHER" id="PTHR11328:SF49">
    <property type="entry name" value="MAJOR FACILITATOR SUPERFAMILY DOMAIN-CONTAINING PROTEIN 12-LIKE PROTEIN"/>
    <property type="match status" value="1"/>
</dbReference>
<feature type="transmembrane region" description="Helical" evidence="2">
    <location>
        <begin position="313"/>
        <end position="335"/>
    </location>
</feature>
<dbReference type="EMBL" id="GEBQ01020581">
    <property type="protein sequence ID" value="JAT19396.1"/>
    <property type="molecule type" value="Transcribed_RNA"/>
</dbReference>
<feature type="transmembrane region" description="Helical" evidence="2">
    <location>
        <begin position="617"/>
        <end position="640"/>
    </location>
</feature>
<feature type="transmembrane region" description="Helical" evidence="2">
    <location>
        <begin position="223"/>
        <end position="244"/>
    </location>
</feature>
<organism evidence="3">
    <name type="scientific">Graphocephala atropunctata</name>
    <dbReference type="NCBI Taxonomy" id="36148"/>
    <lineage>
        <taxon>Eukaryota</taxon>
        <taxon>Metazoa</taxon>
        <taxon>Ecdysozoa</taxon>
        <taxon>Arthropoda</taxon>
        <taxon>Hexapoda</taxon>
        <taxon>Insecta</taxon>
        <taxon>Pterygota</taxon>
        <taxon>Neoptera</taxon>
        <taxon>Paraneoptera</taxon>
        <taxon>Hemiptera</taxon>
        <taxon>Auchenorrhyncha</taxon>
        <taxon>Membracoidea</taxon>
        <taxon>Cicadellidae</taxon>
        <taxon>Cicadellinae</taxon>
        <taxon>Cicadellini</taxon>
        <taxon>Graphocephala</taxon>
    </lineage>
</organism>
<dbReference type="SUPFAM" id="SSF103473">
    <property type="entry name" value="MFS general substrate transporter"/>
    <property type="match status" value="1"/>
</dbReference>
<evidence type="ECO:0000256" key="2">
    <source>
        <dbReference type="SAM" id="Phobius"/>
    </source>
</evidence>
<dbReference type="PANTHER" id="PTHR11328">
    <property type="entry name" value="MAJOR FACILITATOR SUPERFAMILY DOMAIN-CONTAINING PROTEIN"/>
    <property type="match status" value="1"/>
</dbReference>
<gene>
    <name evidence="3" type="ORF">g.12789</name>
</gene>
<dbReference type="Gene3D" id="1.20.1250.20">
    <property type="entry name" value="MFS general substrate transporter like domains"/>
    <property type="match status" value="1"/>
</dbReference>
<feature type="transmembrane region" description="Helical" evidence="2">
    <location>
        <begin position="250"/>
        <end position="273"/>
    </location>
</feature>
<proteinExistence type="inferred from homology"/>
<evidence type="ECO:0008006" key="4">
    <source>
        <dbReference type="Google" id="ProtNLM"/>
    </source>
</evidence>
<keyword evidence="2" id="KW-1133">Transmembrane helix</keyword>
<feature type="transmembrane region" description="Helical" evidence="2">
    <location>
        <begin position="447"/>
        <end position="468"/>
    </location>
</feature>
<dbReference type="InterPro" id="IPR039672">
    <property type="entry name" value="MFS_2"/>
</dbReference>
<keyword evidence="2" id="KW-0812">Transmembrane</keyword>
<dbReference type="GO" id="GO:0005886">
    <property type="term" value="C:plasma membrane"/>
    <property type="evidence" value="ECO:0007669"/>
    <property type="project" value="TreeGrafter"/>
</dbReference>
<keyword evidence="2" id="KW-0472">Membrane</keyword>
<dbReference type="InterPro" id="IPR036259">
    <property type="entry name" value="MFS_trans_sf"/>
</dbReference>
<dbReference type="CDD" id="cd17491">
    <property type="entry name" value="MFS_MFSD12"/>
    <property type="match status" value="1"/>
</dbReference>
<feature type="transmembrane region" description="Helical" evidence="2">
    <location>
        <begin position="576"/>
        <end position="597"/>
    </location>
</feature>
<feature type="transmembrane region" description="Helical" evidence="2">
    <location>
        <begin position="480"/>
        <end position="501"/>
    </location>
</feature>
<evidence type="ECO:0000256" key="1">
    <source>
        <dbReference type="ARBA" id="ARBA00008335"/>
    </source>
</evidence>
<sequence>MESTVDCISEIISSVPNQIKPSKIPVTQVFYDRKIVSVRGFKFPPDPHALKAIKERNLVKSESILKLNADKVTNQTAIVFTSNVRETWDSEKKKGIISKFSRKILKSAAKIRRKIKTKCSVYKCGNQRKSSVQLKMISSPPRYKSLSTGKVVKKKEQYYRHIWMPVEDSSAQDYMDKQFNWKRNMENGLKFSSRHTKESTPLVLVNDRKLPFSQKFAYGLGHFYNDICAAIWFTYALIFLQLVAEMGPVNAGFLLFIGQAVDAITTPVAGYLLDRTVNRKRWHLIGSLLVLVSFPLIFTTPGAVMGAPVGVQMLYFSLSISVFQVGWAVVQIAHLSLLPELTTLTEERAQLTAHRYTASMAAHILVYFVAWALLSSSHAMNMKLVGPSDSWRFLDLAVVTSIIGLIVTMVFHSSLKTTRGLFPRLPRKQEMLSLHAKSLKFFRSPHLYSVAIIYTSSRLFMTLSLVYIPLFINETVLSQVGTLATVPLASFLVSAFAALIVKLCSVHCGGLRITYLIGSAFCLLGCVLVHFSYSKTDDTSKVFGVAILFGAGSSITMVVSLCVTANLIGLDTECGAFVYSAVTFADKLLNGLAVIIIEEMRCADPADCPYYYGGVLSYVNSGVVVCGLAVVFLLPADLFAATNSK</sequence>
<feature type="transmembrane region" description="Helical" evidence="2">
    <location>
        <begin position="513"/>
        <end position="533"/>
    </location>
</feature>
<evidence type="ECO:0000313" key="3">
    <source>
        <dbReference type="EMBL" id="JAT19396.1"/>
    </source>
</evidence>
<protein>
    <recommendedName>
        <fullName evidence="4">Major facilitator superfamily (MFS) profile domain-containing protein</fullName>
    </recommendedName>
</protein>
<feature type="transmembrane region" description="Helical" evidence="2">
    <location>
        <begin position="285"/>
        <end position="307"/>
    </location>
</feature>
<dbReference type="Pfam" id="PF13347">
    <property type="entry name" value="MFS_2"/>
    <property type="match status" value="1"/>
</dbReference>
<dbReference type="AlphaFoldDB" id="A0A1B6L6U8"/>
<name>A0A1B6L6U8_9HEMI</name>
<reference evidence="3" key="1">
    <citation type="submission" date="2015-11" db="EMBL/GenBank/DDBJ databases">
        <title>De novo transcriptome assembly of four potential Pierce s Disease insect vectors from Arizona vineyards.</title>
        <authorList>
            <person name="Tassone E.E."/>
        </authorList>
    </citation>
    <scope>NUCLEOTIDE SEQUENCE</scope>
</reference>